<keyword evidence="3" id="KW-1185">Reference proteome</keyword>
<dbReference type="Pfam" id="PF12937">
    <property type="entry name" value="F-box-like"/>
    <property type="match status" value="1"/>
</dbReference>
<dbReference type="CDD" id="cd09917">
    <property type="entry name" value="F-box_SF"/>
    <property type="match status" value="1"/>
</dbReference>
<evidence type="ECO:0000259" key="1">
    <source>
        <dbReference type="Pfam" id="PF12937"/>
    </source>
</evidence>
<comment type="caution">
    <text evidence="2">The sequence shown here is derived from an EMBL/GenBank/DDBJ whole genome shotgun (WGS) entry which is preliminary data.</text>
</comment>
<organism evidence="2 3">
    <name type="scientific">Meripilus lineatus</name>
    <dbReference type="NCBI Taxonomy" id="2056292"/>
    <lineage>
        <taxon>Eukaryota</taxon>
        <taxon>Fungi</taxon>
        <taxon>Dikarya</taxon>
        <taxon>Basidiomycota</taxon>
        <taxon>Agaricomycotina</taxon>
        <taxon>Agaricomycetes</taxon>
        <taxon>Polyporales</taxon>
        <taxon>Meripilaceae</taxon>
        <taxon>Meripilus</taxon>
    </lineage>
</organism>
<proteinExistence type="predicted"/>
<evidence type="ECO:0000313" key="3">
    <source>
        <dbReference type="Proteomes" id="UP001212997"/>
    </source>
</evidence>
<dbReference type="EMBL" id="JANAWD010000598">
    <property type="protein sequence ID" value="KAJ3477398.1"/>
    <property type="molecule type" value="Genomic_DNA"/>
</dbReference>
<protein>
    <recommendedName>
        <fullName evidence="1">F-box domain-containing protein</fullName>
    </recommendedName>
</protein>
<dbReference type="SUPFAM" id="SSF81383">
    <property type="entry name" value="F-box domain"/>
    <property type="match status" value="1"/>
</dbReference>
<reference evidence="2" key="1">
    <citation type="submission" date="2022-07" db="EMBL/GenBank/DDBJ databases">
        <title>Genome Sequence of Physisporinus lineatus.</title>
        <authorList>
            <person name="Buettner E."/>
        </authorList>
    </citation>
    <scope>NUCLEOTIDE SEQUENCE</scope>
    <source>
        <strain evidence="2">VT162</strain>
    </source>
</reference>
<dbReference type="InterPro" id="IPR036047">
    <property type="entry name" value="F-box-like_dom_sf"/>
</dbReference>
<dbReference type="AlphaFoldDB" id="A0AAD5UYS8"/>
<evidence type="ECO:0000313" key="2">
    <source>
        <dbReference type="EMBL" id="KAJ3477398.1"/>
    </source>
</evidence>
<accession>A0AAD5UYS8</accession>
<feature type="domain" description="F-box" evidence="1">
    <location>
        <begin position="25"/>
        <end position="61"/>
    </location>
</feature>
<dbReference type="InterPro" id="IPR001810">
    <property type="entry name" value="F-box_dom"/>
</dbReference>
<sequence length="649" mass="74769">MSKRFKSRHHDPLVIRASTPPCDITRLPVEIVAEVLSYSFTPREILCVARTSKHFCSILANNPGSDFIWKRSRRDYTPPIPDPAPNLTESSYAALIFDTGVCEETCQSEWRKKHGICLARMGEDYTEFSDYLPRTEKYLFAGDNWYESYEQFFRRSDYAKAVKEYTTAEFSGSRKIKKAFFEKLDRMIAALKPIMKHADSMVRWRQEHRKLEDGVHFDNSRWIRQISKREGWDDSEVMKTESFLRLDCSSQVRLKAIRNADLEAIRPRLEAELFARKEDQMRQKDNNFQRRRDDINKHYHRLRNAAVDSRPFPFFGEFLRLPSMQSMLFNPEAGKHILRRLKYPDTTAALQKDLVEWEQSRSQKLSGILGFDDWQGANDGELHPTKRWTARFRCKACDAARPGGCFDDAGLSYVEVCNHSCVYAETEAPEGKGEYWNIDQFEADTKAIQAINQVLTQLGIDPGDPRSSEIEKEMGARIKCLSCPMPILMTPQIMLSHCRRHPAVQYAVISEQAMAQSSFPMLWVGGREYVMQDEPEAESLRQEKVISCRHCLLAISQDSQELAVEDADNDVYLDTEGNQDETMDISEIDDGDHSETPCSLRRVIGRSEGREESIPMEGREPLCGATALFTLDEFRTHVKIRQVIPSDIS</sequence>
<gene>
    <name evidence="2" type="ORF">NLI96_g10490</name>
</gene>
<dbReference type="Proteomes" id="UP001212997">
    <property type="component" value="Unassembled WGS sequence"/>
</dbReference>
<name>A0AAD5UYS8_9APHY</name>